<evidence type="ECO:0000313" key="3">
    <source>
        <dbReference type="Proteomes" id="UP001320420"/>
    </source>
</evidence>
<feature type="compositionally biased region" description="Polar residues" evidence="1">
    <location>
        <begin position="168"/>
        <end position="182"/>
    </location>
</feature>
<feature type="region of interest" description="Disordered" evidence="1">
    <location>
        <begin position="1"/>
        <end position="283"/>
    </location>
</feature>
<feature type="compositionally biased region" description="Pro residues" evidence="1">
    <location>
        <begin position="49"/>
        <end position="58"/>
    </location>
</feature>
<reference evidence="2 3" key="1">
    <citation type="submission" date="2024-02" db="EMBL/GenBank/DDBJ databases">
        <title>De novo assembly and annotation of 12 fungi associated with fruit tree decline syndrome in Ontario, Canada.</title>
        <authorList>
            <person name="Sulman M."/>
            <person name="Ellouze W."/>
            <person name="Ilyukhin E."/>
        </authorList>
    </citation>
    <scope>NUCLEOTIDE SEQUENCE [LARGE SCALE GENOMIC DNA]</scope>
    <source>
        <strain evidence="2 3">M11/M66-122</strain>
    </source>
</reference>
<sequence length="283" mass="30123">MAPTGGGQNSSSGPQEMPAGQVAASNLTLNAWIGGRRQRSWMTNAAPVKPTPRPPQPPKQQSQLQQPTQTTTPPLSTTAIQQPSNPTRLPQSQHLPQPGQPQKPQQQQQRQQPQQHYRPTPGNDTHQPRLFPPQSRRQSQLAQTGVGNSAPEAVLPSPAPSDEPSPSIATSYESPNTVNSALPPSPADAQGTDTRYFVFDAQFGDPSTVNQRQVSNPTSALTGPGIIQSNPHQSKEVAATSGNISPSPTMVLNTPPTPSVPSFGAPVPLDHPQVPAAKRRRVE</sequence>
<evidence type="ECO:0000256" key="1">
    <source>
        <dbReference type="SAM" id="MobiDB-lite"/>
    </source>
</evidence>
<name>A0AAN9U3V5_9PEZI</name>
<feature type="compositionally biased region" description="Polar residues" evidence="1">
    <location>
        <begin position="135"/>
        <end position="147"/>
    </location>
</feature>
<keyword evidence="3" id="KW-1185">Reference proteome</keyword>
<accession>A0AAN9U3V5</accession>
<dbReference type="AlphaFoldDB" id="A0AAN9U3V5"/>
<protein>
    <submittedName>
        <fullName evidence="2">Uncharacterized protein</fullName>
    </submittedName>
</protein>
<gene>
    <name evidence="2" type="ORF">SLS62_011381</name>
</gene>
<dbReference type="Proteomes" id="UP001320420">
    <property type="component" value="Unassembled WGS sequence"/>
</dbReference>
<feature type="compositionally biased region" description="Low complexity" evidence="1">
    <location>
        <begin position="96"/>
        <end position="115"/>
    </location>
</feature>
<proteinExistence type="predicted"/>
<dbReference type="EMBL" id="JAKJXP020000203">
    <property type="protein sequence ID" value="KAK7738451.1"/>
    <property type="molecule type" value="Genomic_DNA"/>
</dbReference>
<organism evidence="2 3">
    <name type="scientific">Diatrype stigma</name>
    <dbReference type="NCBI Taxonomy" id="117547"/>
    <lineage>
        <taxon>Eukaryota</taxon>
        <taxon>Fungi</taxon>
        <taxon>Dikarya</taxon>
        <taxon>Ascomycota</taxon>
        <taxon>Pezizomycotina</taxon>
        <taxon>Sordariomycetes</taxon>
        <taxon>Xylariomycetidae</taxon>
        <taxon>Xylariales</taxon>
        <taxon>Diatrypaceae</taxon>
        <taxon>Diatrype</taxon>
    </lineage>
</organism>
<feature type="compositionally biased region" description="Low complexity" evidence="1">
    <location>
        <begin position="59"/>
        <end position="78"/>
    </location>
</feature>
<feature type="compositionally biased region" description="Polar residues" evidence="1">
    <location>
        <begin position="79"/>
        <end position="95"/>
    </location>
</feature>
<feature type="compositionally biased region" description="Polar residues" evidence="1">
    <location>
        <begin position="205"/>
        <end position="232"/>
    </location>
</feature>
<feature type="compositionally biased region" description="Polar residues" evidence="1">
    <location>
        <begin position="240"/>
        <end position="254"/>
    </location>
</feature>
<evidence type="ECO:0000313" key="2">
    <source>
        <dbReference type="EMBL" id="KAK7738451.1"/>
    </source>
</evidence>
<comment type="caution">
    <text evidence="2">The sequence shown here is derived from an EMBL/GenBank/DDBJ whole genome shotgun (WGS) entry which is preliminary data.</text>
</comment>